<dbReference type="PROSITE" id="PS50112">
    <property type="entry name" value="PAS"/>
    <property type="match status" value="1"/>
</dbReference>
<accession>A0ABQ0VPF3</accession>
<dbReference type="PROSITE" id="PS50113">
    <property type="entry name" value="PAC"/>
    <property type="match status" value="1"/>
</dbReference>
<comment type="caution">
    <text evidence="7">The sequence shown here is derived from an EMBL/GenBank/DDBJ whole genome shotgun (WGS) entry which is preliminary data.</text>
</comment>
<proteinExistence type="predicted"/>
<dbReference type="SUPFAM" id="SSF55785">
    <property type="entry name" value="PYP-like sensor domain (PAS domain)"/>
    <property type="match status" value="1"/>
</dbReference>
<dbReference type="InterPro" id="IPR004089">
    <property type="entry name" value="MCPsignal_dom"/>
</dbReference>
<evidence type="ECO:0000313" key="7">
    <source>
        <dbReference type="EMBL" id="GEM03016.1"/>
    </source>
</evidence>
<dbReference type="InterPro" id="IPR000014">
    <property type="entry name" value="PAS"/>
</dbReference>
<organism evidence="7 8">
    <name type="scientific">Halolactibacillus miurensis</name>
    <dbReference type="NCBI Taxonomy" id="306541"/>
    <lineage>
        <taxon>Bacteria</taxon>
        <taxon>Bacillati</taxon>
        <taxon>Bacillota</taxon>
        <taxon>Bacilli</taxon>
        <taxon>Bacillales</taxon>
        <taxon>Bacillaceae</taxon>
        <taxon>Halolactibacillus</taxon>
    </lineage>
</organism>
<dbReference type="PANTHER" id="PTHR32089:SF112">
    <property type="entry name" value="LYSOZYME-LIKE PROTEIN-RELATED"/>
    <property type="match status" value="1"/>
</dbReference>
<dbReference type="SMART" id="SM00283">
    <property type="entry name" value="MA"/>
    <property type="match status" value="1"/>
</dbReference>
<dbReference type="Pfam" id="PF08448">
    <property type="entry name" value="PAS_4"/>
    <property type="match status" value="1"/>
</dbReference>
<dbReference type="NCBIfam" id="TIGR00229">
    <property type="entry name" value="sensory_box"/>
    <property type="match status" value="1"/>
</dbReference>
<feature type="domain" description="Methyl-accepting transducer" evidence="4">
    <location>
        <begin position="113"/>
        <end position="307"/>
    </location>
</feature>
<name>A0ABQ0VPF3_9BACI</name>
<dbReference type="Pfam" id="PF00015">
    <property type="entry name" value="MCPsignal"/>
    <property type="match status" value="1"/>
</dbReference>
<evidence type="ECO:0000259" key="4">
    <source>
        <dbReference type="PROSITE" id="PS50111"/>
    </source>
</evidence>
<evidence type="ECO:0000256" key="2">
    <source>
        <dbReference type="PROSITE-ProRule" id="PRU00284"/>
    </source>
</evidence>
<dbReference type="Gene3D" id="3.30.450.20">
    <property type="entry name" value="PAS domain"/>
    <property type="match status" value="1"/>
</dbReference>
<evidence type="ECO:0000313" key="8">
    <source>
        <dbReference type="Proteomes" id="UP000321773"/>
    </source>
</evidence>
<sequence>MEEKMETKLFQNCEASELIMEALESNLAIIQFDLQRRVSYVNPLFAATVGYRPEEMKGMHHKELCFDTFSKSQSYDDFWNGLYHGKSFQDKIDRKSKSGNRVWLEATYMPLKDQSGKVVGVVKVATDITHRQDTITNVVEQLSEMSSVLNERARTGISRSKDIAKQVDQIDQAYDASQKTLETLQGNTASIQDIVKTIRGIASQTNLLALNAAIEAARAGEHGRGFSVVADEVRKLATGVDESIGEIRQNIDQITSEISQIVSDAKDVQDNIKRTKQEVNTATTDFDNVLDAAEQLSKQAEEVTTII</sequence>
<evidence type="ECO:0000259" key="5">
    <source>
        <dbReference type="PROSITE" id="PS50112"/>
    </source>
</evidence>
<dbReference type="PROSITE" id="PS50111">
    <property type="entry name" value="CHEMOTAXIS_TRANSDUC_2"/>
    <property type="match status" value="1"/>
</dbReference>
<reference evidence="7 8" key="1">
    <citation type="submission" date="2019-07" db="EMBL/GenBank/DDBJ databases">
        <title>Whole genome shotgun sequence of Halolactibacillus miurensis NBRC 100873.</title>
        <authorList>
            <person name="Hosoyama A."/>
            <person name="Uohara A."/>
            <person name="Ohji S."/>
            <person name="Ichikawa N."/>
        </authorList>
    </citation>
    <scope>NUCLEOTIDE SEQUENCE [LARGE SCALE GENOMIC DNA]</scope>
    <source>
        <strain evidence="7 8">NBRC 100873</strain>
    </source>
</reference>
<dbReference type="SMART" id="SM00086">
    <property type="entry name" value="PAC"/>
    <property type="match status" value="1"/>
</dbReference>
<dbReference type="InterPro" id="IPR013656">
    <property type="entry name" value="PAS_4"/>
</dbReference>
<feature type="domain" description="PAC" evidence="6">
    <location>
        <begin position="86"/>
        <end position="140"/>
    </location>
</feature>
<dbReference type="EMBL" id="BJWJ01000001">
    <property type="protein sequence ID" value="GEM03016.1"/>
    <property type="molecule type" value="Genomic_DNA"/>
</dbReference>
<evidence type="ECO:0000256" key="1">
    <source>
        <dbReference type="ARBA" id="ARBA00023224"/>
    </source>
</evidence>
<dbReference type="InterPro" id="IPR001610">
    <property type="entry name" value="PAC"/>
</dbReference>
<protein>
    <submittedName>
        <fullName evidence="7">Chemotaxis protein</fullName>
    </submittedName>
</protein>
<dbReference type="CDD" id="cd00130">
    <property type="entry name" value="PAS"/>
    <property type="match status" value="1"/>
</dbReference>
<dbReference type="PANTHER" id="PTHR32089">
    <property type="entry name" value="METHYL-ACCEPTING CHEMOTAXIS PROTEIN MCPB"/>
    <property type="match status" value="1"/>
</dbReference>
<evidence type="ECO:0000256" key="3">
    <source>
        <dbReference type="SAM" id="Coils"/>
    </source>
</evidence>
<dbReference type="InterPro" id="IPR035965">
    <property type="entry name" value="PAS-like_dom_sf"/>
</dbReference>
<evidence type="ECO:0000259" key="6">
    <source>
        <dbReference type="PROSITE" id="PS50113"/>
    </source>
</evidence>
<keyword evidence="3" id="KW-0175">Coiled coil</keyword>
<gene>
    <name evidence="7" type="ORF">HMI01_00040</name>
</gene>
<dbReference type="Gene3D" id="1.10.287.950">
    <property type="entry name" value="Methyl-accepting chemotaxis protein"/>
    <property type="match status" value="1"/>
</dbReference>
<feature type="domain" description="PAS" evidence="5">
    <location>
        <begin position="15"/>
        <end position="58"/>
    </location>
</feature>
<keyword evidence="1 2" id="KW-0807">Transducer</keyword>
<feature type="coiled-coil region" evidence="3">
    <location>
        <begin position="258"/>
        <end position="285"/>
    </location>
</feature>
<dbReference type="Proteomes" id="UP000321773">
    <property type="component" value="Unassembled WGS sequence"/>
</dbReference>
<dbReference type="InterPro" id="IPR000700">
    <property type="entry name" value="PAS-assoc_C"/>
</dbReference>
<dbReference type="SUPFAM" id="SSF58104">
    <property type="entry name" value="Methyl-accepting chemotaxis protein (MCP) signaling domain"/>
    <property type="match status" value="1"/>
</dbReference>
<keyword evidence="8" id="KW-1185">Reference proteome</keyword>